<dbReference type="EMBL" id="JMTM01000021">
    <property type="protein sequence ID" value="OAZ04542.1"/>
    <property type="molecule type" value="Genomic_DNA"/>
</dbReference>
<dbReference type="RefSeq" id="WP_064714912.1">
    <property type="nucleotide sequence ID" value="NZ_JMTM01000021.1"/>
</dbReference>
<protein>
    <recommendedName>
        <fullName evidence="4">Fibrobacter succinogenes major paralogous domain-containing protein</fullName>
    </recommendedName>
</protein>
<keyword evidence="1" id="KW-0732">Signal</keyword>
<proteinExistence type="predicted"/>
<reference evidence="2 3" key="1">
    <citation type="submission" date="2016-06" db="EMBL/GenBank/DDBJ databases">
        <title>Draft genome sequence of Flavobacterium succinicans strain DD5b.</title>
        <authorList>
            <person name="Poehlein A."/>
            <person name="Daniel R."/>
            <person name="Simeonova D.D."/>
        </authorList>
    </citation>
    <scope>NUCLEOTIDE SEQUENCE [LARGE SCALE GENOMIC DNA]</scope>
    <source>
        <strain evidence="2 3">DD5b</strain>
    </source>
</reference>
<dbReference type="PATRIC" id="fig|29536.5.peg.1107"/>
<evidence type="ECO:0008006" key="4">
    <source>
        <dbReference type="Google" id="ProtNLM"/>
    </source>
</evidence>
<evidence type="ECO:0000313" key="2">
    <source>
        <dbReference type="EMBL" id="OAZ04542.1"/>
    </source>
</evidence>
<feature type="chain" id="PRO_5008286920" description="Fibrobacter succinogenes major paralogous domain-containing protein" evidence="1">
    <location>
        <begin position="18"/>
        <end position="698"/>
    </location>
</feature>
<dbReference type="Proteomes" id="UP000093807">
    <property type="component" value="Unassembled WGS sequence"/>
</dbReference>
<accession>A0A199XSZ4</accession>
<dbReference type="OrthoDB" id="9805760at2"/>
<feature type="signal peptide" evidence="1">
    <location>
        <begin position="1"/>
        <end position="17"/>
    </location>
</feature>
<name>A0A199XSZ4_9FLAO</name>
<gene>
    <name evidence="2" type="ORF">FLB_10590</name>
</gene>
<sequence>MKNILYLFLVMTSICHAQIGIGTNAPNPSAVLDLSSNKKGLLLPRLAKAADINSPTNGMLIYDLEFKCVRFYENGTWSPCLTSTASVVTVDCATSAFSGTYNNGVAMTATNTFSVTVTNASFKPTTITFLPSDLVLSGVAGITVASVSTPSVTLSAGASQVVTYTLSSTPTATGTLTGSWKNLDLTCVKTVNVTNPLIQTLNCSGATHNGTLLQGTLASGVTSTIAYTNGNGSPYSGQVVTSTGVTGLTATLAAGNFASGSGALTYTITGMPSTVGTASFEINIGNQSCTLTRTVTSSMTIPTGITLATDRFFFVLSVYDENYLPYTVPTAAATIDEQAPDGTREPITANLQGSITTAGVTIRIPVTATASGTLPAYNTTITIPASMTQDGMSRELKLSWTSQAFTMASKFIMATIAAVGGTLNPKKLDINAGVGTDGFGVILGQFTYPYNSSMATTTFAVRVFPGIPDKMFGQADNNGNRFSHLMLYFPVYGEDGKIWLSNRLGAHYTNIHHPSFNPAQQATSFSDHLSYGSLFQWGRKPDGHELITYTNSSTGIPVSGVTASSNNSPSDTLFITNSVSPNDWRVSQNDTLWATQASANNPCPVGFRVPTQSDLNTLVAAAAINNSTAAFNSSMKLSQAGVRRNTDGILTLVNTTSYLWSSSVNGNLVQFRFINSMASNANTNGVRAWGSSVVCVKD</sequence>
<evidence type="ECO:0000256" key="1">
    <source>
        <dbReference type="SAM" id="SignalP"/>
    </source>
</evidence>
<keyword evidence="3" id="KW-1185">Reference proteome</keyword>
<dbReference type="AlphaFoldDB" id="A0A199XSZ4"/>
<organism evidence="2 3">
    <name type="scientific">Flavobacterium succinicans</name>
    <dbReference type="NCBI Taxonomy" id="29536"/>
    <lineage>
        <taxon>Bacteria</taxon>
        <taxon>Pseudomonadati</taxon>
        <taxon>Bacteroidota</taxon>
        <taxon>Flavobacteriia</taxon>
        <taxon>Flavobacteriales</taxon>
        <taxon>Flavobacteriaceae</taxon>
        <taxon>Flavobacterium</taxon>
    </lineage>
</organism>
<evidence type="ECO:0000313" key="3">
    <source>
        <dbReference type="Proteomes" id="UP000093807"/>
    </source>
</evidence>
<comment type="caution">
    <text evidence="2">The sequence shown here is derived from an EMBL/GenBank/DDBJ whole genome shotgun (WGS) entry which is preliminary data.</text>
</comment>